<keyword evidence="2" id="KW-1185">Reference proteome</keyword>
<comment type="caution">
    <text evidence="1">The sequence shown here is derived from an EMBL/GenBank/DDBJ whole genome shotgun (WGS) entry which is preliminary data.</text>
</comment>
<dbReference type="Proteomes" id="UP000554482">
    <property type="component" value="Unassembled WGS sequence"/>
</dbReference>
<name>A0A7J6WRK6_THATH</name>
<sequence length="65" mass="7042">MVEMDWEPIVDSMIIDTATTATIAMGNFVLEVNVDGECKVCLSKGISSPAIPTIKAASQHITFYH</sequence>
<evidence type="ECO:0000313" key="1">
    <source>
        <dbReference type="EMBL" id="KAF5198752.1"/>
    </source>
</evidence>
<dbReference type="EMBL" id="JABWDY010012879">
    <property type="protein sequence ID" value="KAF5198752.1"/>
    <property type="molecule type" value="Genomic_DNA"/>
</dbReference>
<reference evidence="1 2" key="1">
    <citation type="submission" date="2020-06" db="EMBL/GenBank/DDBJ databases">
        <title>Transcriptomic and genomic resources for Thalictrum thalictroides and T. hernandezii: Facilitating candidate gene discovery in an emerging model plant lineage.</title>
        <authorList>
            <person name="Arias T."/>
            <person name="Riano-Pachon D.M."/>
            <person name="Di Stilio V.S."/>
        </authorList>
    </citation>
    <scope>NUCLEOTIDE SEQUENCE [LARGE SCALE GENOMIC DNA]</scope>
    <source>
        <strain evidence="2">cv. WT478/WT964</strain>
        <tissue evidence="1">Leaves</tissue>
    </source>
</reference>
<organism evidence="1 2">
    <name type="scientific">Thalictrum thalictroides</name>
    <name type="common">Rue-anemone</name>
    <name type="synonym">Anemone thalictroides</name>
    <dbReference type="NCBI Taxonomy" id="46969"/>
    <lineage>
        <taxon>Eukaryota</taxon>
        <taxon>Viridiplantae</taxon>
        <taxon>Streptophyta</taxon>
        <taxon>Embryophyta</taxon>
        <taxon>Tracheophyta</taxon>
        <taxon>Spermatophyta</taxon>
        <taxon>Magnoliopsida</taxon>
        <taxon>Ranunculales</taxon>
        <taxon>Ranunculaceae</taxon>
        <taxon>Thalictroideae</taxon>
        <taxon>Thalictrum</taxon>
    </lineage>
</organism>
<gene>
    <name evidence="1" type="ORF">FRX31_011661</name>
</gene>
<accession>A0A7J6WRK6</accession>
<dbReference type="AlphaFoldDB" id="A0A7J6WRK6"/>
<evidence type="ECO:0000313" key="2">
    <source>
        <dbReference type="Proteomes" id="UP000554482"/>
    </source>
</evidence>
<protein>
    <submittedName>
        <fullName evidence="1">Uncharacterized protein</fullName>
    </submittedName>
</protein>
<proteinExistence type="predicted"/>